<accession>A0A0E9WH52</accession>
<organism evidence="1">
    <name type="scientific">Anguilla anguilla</name>
    <name type="common">European freshwater eel</name>
    <name type="synonym">Muraena anguilla</name>
    <dbReference type="NCBI Taxonomy" id="7936"/>
    <lineage>
        <taxon>Eukaryota</taxon>
        <taxon>Metazoa</taxon>
        <taxon>Chordata</taxon>
        <taxon>Craniata</taxon>
        <taxon>Vertebrata</taxon>
        <taxon>Euteleostomi</taxon>
        <taxon>Actinopterygii</taxon>
        <taxon>Neopterygii</taxon>
        <taxon>Teleostei</taxon>
        <taxon>Anguilliformes</taxon>
        <taxon>Anguillidae</taxon>
        <taxon>Anguilla</taxon>
    </lineage>
</organism>
<proteinExistence type="predicted"/>
<reference evidence="1" key="1">
    <citation type="submission" date="2014-11" db="EMBL/GenBank/DDBJ databases">
        <authorList>
            <person name="Amaro Gonzalez C."/>
        </authorList>
    </citation>
    <scope>NUCLEOTIDE SEQUENCE</scope>
</reference>
<evidence type="ECO:0000313" key="1">
    <source>
        <dbReference type="EMBL" id="JAH88783.1"/>
    </source>
</evidence>
<dbReference type="EMBL" id="GBXM01019794">
    <property type="protein sequence ID" value="JAH88783.1"/>
    <property type="molecule type" value="Transcribed_RNA"/>
</dbReference>
<protein>
    <submittedName>
        <fullName evidence="1">Uncharacterized protein</fullName>
    </submittedName>
</protein>
<reference evidence="1" key="2">
    <citation type="journal article" date="2015" name="Fish Shellfish Immunol.">
        <title>Early steps in the European eel (Anguilla anguilla)-Vibrio vulnificus interaction in the gills: Role of the RtxA13 toxin.</title>
        <authorList>
            <person name="Callol A."/>
            <person name="Pajuelo D."/>
            <person name="Ebbesson L."/>
            <person name="Teles M."/>
            <person name="MacKenzie S."/>
            <person name="Amaro C."/>
        </authorList>
    </citation>
    <scope>NUCLEOTIDE SEQUENCE</scope>
</reference>
<sequence>MEQPHWVNLYKVPKFVEIVRFDFKLLVFQCFFS</sequence>
<name>A0A0E9WH52_ANGAN</name>
<dbReference type="AlphaFoldDB" id="A0A0E9WH52"/>